<dbReference type="EMBL" id="CM003373">
    <property type="protein sequence ID" value="KOM38295.1"/>
    <property type="molecule type" value="Genomic_DNA"/>
</dbReference>
<gene>
    <name evidence="2" type="ORF">LR48_Vigan03g167700</name>
</gene>
<evidence type="ECO:0000313" key="2">
    <source>
        <dbReference type="EMBL" id="KOM38295.1"/>
    </source>
</evidence>
<evidence type="ECO:0000313" key="3">
    <source>
        <dbReference type="Proteomes" id="UP000053144"/>
    </source>
</evidence>
<evidence type="ECO:0000256" key="1">
    <source>
        <dbReference type="SAM" id="MobiDB-lite"/>
    </source>
</evidence>
<sequence>MADARRKIPTRRRTSGSSSSRPRASHTMLKAQKYPSYHLPYAFLISRILEYKGVNVEGEHTQAIQAIGLENRETTSRQIRFVARGNIFLHKDEANQEDEDEDIDTHMTKLQFVNLSRQMEEMSMVHQTRHQELMEMHQSHHDYVCERLEDFDTRLENLENHFNLQPPDNPLTPPF</sequence>
<dbReference type="Proteomes" id="UP000053144">
    <property type="component" value="Chromosome 3"/>
</dbReference>
<dbReference type="AlphaFoldDB" id="A0A0L9U681"/>
<name>A0A0L9U681_PHAAN</name>
<dbReference type="Gramene" id="KOM38295">
    <property type="protein sequence ID" value="KOM38295"/>
    <property type="gene ID" value="LR48_Vigan03g167700"/>
</dbReference>
<organism evidence="2 3">
    <name type="scientific">Phaseolus angularis</name>
    <name type="common">Azuki bean</name>
    <name type="synonym">Vigna angularis</name>
    <dbReference type="NCBI Taxonomy" id="3914"/>
    <lineage>
        <taxon>Eukaryota</taxon>
        <taxon>Viridiplantae</taxon>
        <taxon>Streptophyta</taxon>
        <taxon>Embryophyta</taxon>
        <taxon>Tracheophyta</taxon>
        <taxon>Spermatophyta</taxon>
        <taxon>Magnoliopsida</taxon>
        <taxon>eudicotyledons</taxon>
        <taxon>Gunneridae</taxon>
        <taxon>Pentapetalae</taxon>
        <taxon>rosids</taxon>
        <taxon>fabids</taxon>
        <taxon>Fabales</taxon>
        <taxon>Fabaceae</taxon>
        <taxon>Papilionoideae</taxon>
        <taxon>50 kb inversion clade</taxon>
        <taxon>NPAAA clade</taxon>
        <taxon>indigoferoid/millettioid clade</taxon>
        <taxon>Phaseoleae</taxon>
        <taxon>Vigna</taxon>
    </lineage>
</organism>
<feature type="region of interest" description="Disordered" evidence="1">
    <location>
        <begin position="1"/>
        <end position="27"/>
    </location>
</feature>
<protein>
    <submittedName>
        <fullName evidence="2">Uncharacterized protein</fullName>
    </submittedName>
</protein>
<accession>A0A0L9U681</accession>
<reference evidence="3" key="1">
    <citation type="journal article" date="2015" name="Proc. Natl. Acad. Sci. U.S.A.">
        <title>Genome sequencing of adzuki bean (Vigna angularis) provides insight into high starch and low fat accumulation and domestication.</title>
        <authorList>
            <person name="Yang K."/>
            <person name="Tian Z."/>
            <person name="Chen C."/>
            <person name="Luo L."/>
            <person name="Zhao B."/>
            <person name="Wang Z."/>
            <person name="Yu L."/>
            <person name="Li Y."/>
            <person name="Sun Y."/>
            <person name="Li W."/>
            <person name="Chen Y."/>
            <person name="Li Y."/>
            <person name="Zhang Y."/>
            <person name="Ai D."/>
            <person name="Zhao J."/>
            <person name="Shang C."/>
            <person name="Ma Y."/>
            <person name="Wu B."/>
            <person name="Wang M."/>
            <person name="Gao L."/>
            <person name="Sun D."/>
            <person name="Zhang P."/>
            <person name="Guo F."/>
            <person name="Wang W."/>
            <person name="Li Y."/>
            <person name="Wang J."/>
            <person name="Varshney R.K."/>
            <person name="Wang J."/>
            <person name="Ling H.Q."/>
            <person name="Wan P."/>
        </authorList>
    </citation>
    <scope>NUCLEOTIDE SEQUENCE</scope>
    <source>
        <strain evidence="3">cv. Jingnong 6</strain>
    </source>
</reference>
<proteinExistence type="predicted"/>